<dbReference type="STRING" id="1196353.SAMN05444921_121167"/>
<keyword evidence="6 7" id="KW-0472">Membrane</keyword>
<keyword evidence="5 7" id="KW-1133">Transmembrane helix</keyword>
<feature type="transmembrane region" description="Helical" evidence="7">
    <location>
        <begin position="111"/>
        <end position="131"/>
    </location>
</feature>
<evidence type="ECO:0000313" key="8">
    <source>
        <dbReference type="EMBL" id="SDN20571.1"/>
    </source>
</evidence>
<evidence type="ECO:0000313" key="9">
    <source>
        <dbReference type="Proteomes" id="UP000199063"/>
    </source>
</evidence>
<dbReference type="OrthoDB" id="9808524at2"/>
<dbReference type="GeneID" id="40832742"/>
<keyword evidence="4 7" id="KW-0812">Transmembrane</keyword>
<evidence type="ECO:0000256" key="4">
    <source>
        <dbReference type="ARBA" id="ARBA00022692"/>
    </source>
</evidence>
<feature type="transmembrane region" description="Helical" evidence="7">
    <location>
        <begin position="58"/>
        <end position="91"/>
    </location>
</feature>
<dbReference type="PANTHER" id="PTHR33452:SF4">
    <property type="entry name" value="BLL4328 PROTEIN"/>
    <property type="match status" value="1"/>
</dbReference>
<sequence length="155" mass="15899">MATRQLTSRLDQARPYALGVFRIVVGLLFTCHGARSLFGVLGAENAGGTVAAGTWPGWYAAVIELVGGALVLVGLGTRAAALIASGAMAYAYFTVHQPEGLFPIQNSGEGAALYCWAFLLLVFTGPGALALDGLFSSRGGANEETEHKGSAPVAA</sequence>
<protein>
    <submittedName>
        <fullName evidence="8">Putative oxidoreductase</fullName>
    </submittedName>
</protein>
<evidence type="ECO:0000256" key="5">
    <source>
        <dbReference type="ARBA" id="ARBA00022989"/>
    </source>
</evidence>
<dbReference type="InterPro" id="IPR032808">
    <property type="entry name" value="DoxX"/>
</dbReference>
<gene>
    <name evidence="8" type="ORF">SAMN05444921_121167</name>
</gene>
<feature type="transmembrane region" description="Helical" evidence="7">
    <location>
        <begin position="20"/>
        <end position="38"/>
    </location>
</feature>
<evidence type="ECO:0000256" key="6">
    <source>
        <dbReference type="ARBA" id="ARBA00023136"/>
    </source>
</evidence>
<dbReference type="InterPro" id="IPR051907">
    <property type="entry name" value="DoxX-like_oxidoreductase"/>
</dbReference>
<dbReference type="RefSeq" id="WP_093659510.1">
    <property type="nucleotide sequence ID" value="NZ_FNHI01000021.1"/>
</dbReference>
<comment type="subcellular location">
    <subcellularLocation>
        <location evidence="1">Cell membrane</location>
        <topology evidence="1">Multi-pass membrane protein</topology>
    </subcellularLocation>
</comment>
<accession>A0A1G9ZHT5</accession>
<keyword evidence="3" id="KW-1003">Cell membrane</keyword>
<evidence type="ECO:0000256" key="7">
    <source>
        <dbReference type="SAM" id="Phobius"/>
    </source>
</evidence>
<dbReference type="AlphaFoldDB" id="A0A1G9ZHT5"/>
<dbReference type="EMBL" id="FNHI01000021">
    <property type="protein sequence ID" value="SDN20571.1"/>
    <property type="molecule type" value="Genomic_DNA"/>
</dbReference>
<reference evidence="9" key="1">
    <citation type="submission" date="2016-10" db="EMBL/GenBank/DDBJ databases">
        <authorList>
            <person name="Varghese N."/>
            <person name="Submissions S."/>
        </authorList>
    </citation>
    <scope>NUCLEOTIDE SEQUENCE [LARGE SCALE GENOMIC DNA]</scope>
    <source>
        <strain evidence="9">CGMCC 4.7042</strain>
    </source>
</reference>
<dbReference type="Proteomes" id="UP000199063">
    <property type="component" value="Unassembled WGS sequence"/>
</dbReference>
<dbReference type="GO" id="GO:0005886">
    <property type="term" value="C:plasma membrane"/>
    <property type="evidence" value="ECO:0007669"/>
    <property type="project" value="UniProtKB-SubCell"/>
</dbReference>
<evidence type="ECO:0000256" key="3">
    <source>
        <dbReference type="ARBA" id="ARBA00022475"/>
    </source>
</evidence>
<keyword evidence="9" id="KW-1185">Reference proteome</keyword>
<comment type="similarity">
    <text evidence="2">Belongs to the DoxX family.</text>
</comment>
<dbReference type="Pfam" id="PF07681">
    <property type="entry name" value="DoxX"/>
    <property type="match status" value="1"/>
</dbReference>
<organism evidence="8 9">
    <name type="scientific">Streptomyces wuyuanensis</name>
    <dbReference type="NCBI Taxonomy" id="1196353"/>
    <lineage>
        <taxon>Bacteria</taxon>
        <taxon>Bacillati</taxon>
        <taxon>Actinomycetota</taxon>
        <taxon>Actinomycetes</taxon>
        <taxon>Kitasatosporales</taxon>
        <taxon>Streptomycetaceae</taxon>
        <taxon>Streptomyces</taxon>
    </lineage>
</organism>
<proteinExistence type="inferred from homology"/>
<evidence type="ECO:0000256" key="1">
    <source>
        <dbReference type="ARBA" id="ARBA00004651"/>
    </source>
</evidence>
<dbReference type="PANTHER" id="PTHR33452">
    <property type="entry name" value="OXIDOREDUCTASE CATD-RELATED"/>
    <property type="match status" value="1"/>
</dbReference>
<name>A0A1G9ZHT5_9ACTN</name>
<evidence type="ECO:0000256" key="2">
    <source>
        <dbReference type="ARBA" id="ARBA00006679"/>
    </source>
</evidence>